<protein>
    <submittedName>
        <fullName evidence="3">Uncharacterized protein</fullName>
    </submittedName>
</protein>
<feature type="signal peptide" evidence="2">
    <location>
        <begin position="1"/>
        <end position="31"/>
    </location>
</feature>
<dbReference type="EMBL" id="JAINUG010000136">
    <property type="protein sequence ID" value="KAJ8393488.1"/>
    <property type="molecule type" value="Genomic_DNA"/>
</dbReference>
<dbReference type="Pfam" id="PF15316">
    <property type="entry name" value="MDFI"/>
    <property type="match status" value="1"/>
</dbReference>
<organism evidence="3 4">
    <name type="scientific">Aldrovandia affinis</name>
    <dbReference type="NCBI Taxonomy" id="143900"/>
    <lineage>
        <taxon>Eukaryota</taxon>
        <taxon>Metazoa</taxon>
        <taxon>Chordata</taxon>
        <taxon>Craniata</taxon>
        <taxon>Vertebrata</taxon>
        <taxon>Euteleostomi</taxon>
        <taxon>Actinopterygii</taxon>
        <taxon>Neopterygii</taxon>
        <taxon>Teleostei</taxon>
        <taxon>Notacanthiformes</taxon>
        <taxon>Halosauridae</taxon>
        <taxon>Aldrovandia</taxon>
    </lineage>
</organism>
<accession>A0AAD7S025</accession>
<sequence>MRCVCLSADCCVHCVLACLFCELLSLCSVLAQCLACGMGCETLCCCGGGATGGVVCGEEACSDGLDCGILEDCCESSDCLEICLECCSICFPT</sequence>
<dbReference type="PANTHER" id="PTHR15304">
    <property type="entry name" value="MYOD FAMILY INHIBITOR"/>
    <property type="match status" value="1"/>
</dbReference>
<dbReference type="AlphaFoldDB" id="A0AAD7S025"/>
<gene>
    <name evidence="3" type="ORF">AAFF_G00059610</name>
</gene>
<comment type="caution">
    <text evidence="3">The sequence shown here is derived from an EMBL/GenBank/DDBJ whole genome shotgun (WGS) entry which is preliminary data.</text>
</comment>
<reference evidence="3" key="1">
    <citation type="journal article" date="2023" name="Science">
        <title>Genome structures resolve the early diversification of teleost fishes.</title>
        <authorList>
            <person name="Parey E."/>
            <person name="Louis A."/>
            <person name="Montfort J."/>
            <person name="Bouchez O."/>
            <person name="Roques C."/>
            <person name="Iampietro C."/>
            <person name="Lluch J."/>
            <person name="Castinel A."/>
            <person name="Donnadieu C."/>
            <person name="Desvignes T."/>
            <person name="Floi Bucao C."/>
            <person name="Jouanno E."/>
            <person name="Wen M."/>
            <person name="Mejri S."/>
            <person name="Dirks R."/>
            <person name="Jansen H."/>
            <person name="Henkel C."/>
            <person name="Chen W.J."/>
            <person name="Zahm M."/>
            <person name="Cabau C."/>
            <person name="Klopp C."/>
            <person name="Thompson A.W."/>
            <person name="Robinson-Rechavi M."/>
            <person name="Braasch I."/>
            <person name="Lecointre G."/>
            <person name="Bobe J."/>
            <person name="Postlethwait J.H."/>
            <person name="Berthelot C."/>
            <person name="Roest Crollius H."/>
            <person name="Guiguen Y."/>
        </authorList>
    </citation>
    <scope>NUCLEOTIDE SEQUENCE</scope>
    <source>
        <strain evidence="3">NC1722</strain>
    </source>
</reference>
<keyword evidence="4" id="KW-1185">Reference proteome</keyword>
<evidence type="ECO:0000313" key="4">
    <source>
        <dbReference type="Proteomes" id="UP001221898"/>
    </source>
</evidence>
<evidence type="ECO:0000256" key="1">
    <source>
        <dbReference type="ARBA" id="ARBA00025778"/>
    </source>
</evidence>
<dbReference type="Proteomes" id="UP001221898">
    <property type="component" value="Unassembled WGS sequence"/>
</dbReference>
<evidence type="ECO:0000313" key="3">
    <source>
        <dbReference type="EMBL" id="KAJ8393488.1"/>
    </source>
</evidence>
<proteinExistence type="inferred from homology"/>
<dbReference type="GO" id="GO:0010468">
    <property type="term" value="P:regulation of gene expression"/>
    <property type="evidence" value="ECO:0007669"/>
    <property type="project" value="UniProtKB-ARBA"/>
</dbReference>
<comment type="similarity">
    <text evidence="1">Belongs to the MDFI family.</text>
</comment>
<dbReference type="InterPro" id="IPR026134">
    <property type="entry name" value="MDFI/MDFIC"/>
</dbReference>
<keyword evidence="2" id="KW-0732">Signal</keyword>
<feature type="chain" id="PRO_5042271027" evidence="2">
    <location>
        <begin position="32"/>
        <end position="93"/>
    </location>
</feature>
<name>A0AAD7S025_9TELE</name>
<evidence type="ECO:0000256" key="2">
    <source>
        <dbReference type="SAM" id="SignalP"/>
    </source>
</evidence>
<dbReference type="PANTHER" id="PTHR15304:SF4">
    <property type="entry name" value="MYOD FAMILY INHIBITOR-LIKE"/>
    <property type="match status" value="1"/>
</dbReference>